<keyword evidence="2" id="KW-0175">Coiled coil</keyword>
<protein>
    <submittedName>
        <fullName evidence="9">MexH family multidrug efflux RND transporter periplasmic adaptor subunit</fullName>
    </submittedName>
</protein>
<evidence type="ECO:0000313" key="9">
    <source>
        <dbReference type="EMBL" id="GIZ53594.1"/>
    </source>
</evidence>
<feature type="chain" id="PRO_5047007879" evidence="4">
    <location>
        <begin position="24"/>
        <end position="387"/>
    </location>
</feature>
<dbReference type="Gene3D" id="2.40.50.100">
    <property type="match status" value="1"/>
</dbReference>
<evidence type="ECO:0000259" key="7">
    <source>
        <dbReference type="Pfam" id="PF25954"/>
    </source>
</evidence>
<dbReference type="NCBIfam" id="TIGR01730">
    <property type="entry name" value="RND_mfp"/>
    <property type="match status" value="1"/>
</dbReference>
<dbReference type="EMBL" id="BPMK01000018">
    <property type="protein sequence ID" value="GIZ53594.1"/>
    <property type="molecule type" value="Genomic_DNA"/>
</dbReference>
<feature type="region of interest" description="Disordered" evidence="3">
    <location>
        <begin position="33"/>
        <end position="52"/>
    </location>
</feature>
<dbReference type="Proteomes" id="UP000887222">
    <property type="component" value="Unassembled WGS sequence"/>
</dbReference>
<organism evidence="9 10">
    <name type="scientific">Noviherbaspirillum aridicola</name>
    <dbReference type="NCBI Taxonomy" id="2849687"/>
    <lineage>
        <taxon>Bacteria</taxon>
        <taxon>Pseudomonadati</taxon>
        <taxon>Pseudomonadota</taxon>
        <taxon>Betaproteobacteria</taxon>
        <taxon>Burkholderiales</taxon>
        <taxon>Oxalobacteraceae</taxon>
        <taxon>Noviherbaspirillum</taxon>
    </lineage>
</organism>
<keyword evidence="4" id="KW-0732">Signal</keyword>
<dbReference type="InterPro" id="IPR058637">
    <property type="entry name" value="YknX-like_C"/>
</dbReference>
<sequence length="387" mass="41593">MKLRRLLYPAVAAVGIGALGAYAWQAQRQPLAPVEQSKSPQDAGKGQGQNKAAGPVAVDVAPVAAVRLVEDVNAVGTLRSNEAVMLRPEVAGRITRLNFSDGAQVRKGQVLVAFDASVNQAEVRQARAELGIARANFERNADLAKQKFISDRARDESQANVQVLEARLALAEARLSKLEIRAPFSGVVGIRNVSVGDYVKDGADLVNLEDISSVKVDFRIPERFIDMVKRGQSLEVAVDALPGKPFLARVEAIDPQIDSNGRAALLRGRIDNPEGRLKPGMFARVRLILSERENALMIPEEAIVPQGDKVTVWKLADGKAVRTEVRTGLRREARVEITEGLRAGDQVIVAGQVRLSRDNTPVRVINGGAGVQEAKPNAAAPRATANG</sequence>
<dbReference type="InterPro" id="IPR058624">
    <property type="entry name" value="MdtA-like_HH"/>
</dbReference>
<feature type="domain" description="YknX-like C-terminal permuted SH3-like" evidence="8">
    <location>
        <begin position="296"/>
        <end position="356"/>
    </location>
</feature>
<keyword evidence="10" id="KW-1185">Reference proteome</keyword>
<evidence type="ECO:0000259" key="8">
    <source>
        <dbReference type="Pfam" id="PF25989"/>
    </source>
</evidence>
<evidence type="ECO:0000256" key="3">
    <source>
        <dbReference type="SAM" id="MobiDB-lite"/>
    </source>
</evidence>
<evidence type="ECO:0000259" key="5">
    <source>
        <dbReference type="Pfam" id="PF25876"/>
    </source>
</evidence>
<dbReference type="RefSeq" id="WP_220810008.1">
    <property type="nucleotide sequence ID" value="NZ_BPMK01000018.1"/>
</dbReference>
<feature type="domain" description="Multidrug resistance protein MdtA-like barrel-sandwich hybrid" evidence="6">
    <location>
        <begin position="83"/>
        <end position="204"/>
    </location>
</feature>
<dbReference type="PANTHER" id="PTHR30469">
    <property type="entry name" value="MULTIDRUG RESISTANCE PROTEIN MDTA"/>
    <property type="match status" value="1"/>
</dbReference>
<dbReference type="Gene3D" id="2.40.420.20">
    <property type="match status" value="1"/>
</dbReference>
<comment type="similarity">
    <text evidence="1">Belongs to the membrane fusion protein (MFP) (TC 8.A.1) family.</text>
</comment>
<dbReference type="Gene3D" id="1.10.287.470">
    <property type="entry name" value="Helix hairpin bin"/>
    <property type="match status" value="1"/>
</dbReference>
<evidence type="ECO:0000313" key="10">
    <source>
        <dbReference type="Proteomes" id="UP000887222"/>
    </source>
</evidence>
<dbReference type="Pfam" id="PF25917">
    <property type="entry name" value="BSH_RND"/>
    <property type="match status" value="1"/>
</dbReference>
<name>A0ABQ4Q8Q3_9BURK</name>
<evidence type="ECO:0000256" key="4">
    <source>
        <dbReference type="SAM" id="SignalP"/>
    </source>
</evidence>
<feature type="coiled-coil region" evidence="2">
    <location>
        <begin position="154"/>
        <end position="181"/>
    </location>
</feature>
<dbReference type="InterPro" id="IPR058792">
    <property type="entry name" value="Beta-barrel_RND_2"/>
</dbReference>
<reference evidence="9 10" key="1">
    <citation type="journal article" date="2022" name="Int. J. Syst. Evol. Microbiol.">
        <title>Noviherbaspirillum aridicola sp. nov., isolated from an arid soil in Pakistan.</title>
        <authorList>
            <person name="Khan I.U."/>
            <person name="Saqib M."/>
            <person name="Amin A."/>
            <person name="Hussain F."/>
            <person name="Li L."/>
            <person name="Liu Y.H."/>
            <person name="Fang B.Z."/>
            <person name="Ahmed I."/>
            <person name="Li W.J."/>
        </authorList>
    </citation>
    <scope>NUCLEOTIDE SEQUENCE [LARGE SCALE GENOMIC DNA]</scope>
    <source>
        <strain evidence="9 10">NCCP-691</strain>
    </source>
</reference>
<dbReference type="Pfam" id="PF25954">
    <property type="entry name" value="Beta-barrel_RND_2"/>
    <property type="match status" value="1"/>
</dbReference>
<accession>A0ABQ4Q8Q3</accession>
<dbReference type="InterPro" id="IPR006143">
    <property type="entry name" value="RND_pump_MFP"/>
</dbReference>
<feature type="domain" description="CusB-like beta-barrel" evidence="7">
    <location>
        <begin position="216"/>
        <end position="287"/>
    </location>
</feature>
<evidence type="ECO:0000256" key="2">
    <source>
        <dbReference type="SAM" id="Coils"/>
    </source>
</evidence>
<dbReference type="PANTHER" id="PTHR30469:SF11">
    <property type="entry name" value="BLL4320 PROTEIN"/>
    <property type="match status" value="1"/>
</dbReference>
<dbReference type="SUPFAM" id="SSF111369">
    <property type="entry name" value="HlyD-like secretion proteins"/>
    <property type="match status" value="1"/>
</dbReference>
<dbReference type="Gene3D" id="2.40.30.170">
    <property type="match status" value="1"/>
</dbReference>
<dbReference type="Pfam" id="PF25876">
    <property type="entry name" value="HH_MFP_RND"/>
    <property type="match status" value="1"/>
</dbReference>
<dbReference type="Pfam" id="PF25989">
    <property type="entry name" value="YknX_C"/>
    <property type="match status" value="1"/>
</dbReference>
<dbReference type="InterPro" id="IPR058625">
    <property type="entry name" value="MdtA-like_BSH"/>
</dbReference>
<evidence type="ECO:0000259" key="6">
    <source>
        <dbReference type="Pfam" id="PF25917"/>
    </source>
</evidence>
<proteinExistence type="inferred from homology"/>
<gene>
    <name evidence="9" type="ORF">NCCP691_36080</name>
</gene>
<feature type="domain" description="Multidrug resistance protein MdtA-like alpha-helical hairpin" evidence="5">
    <location>
        <begin position="119"/>
        <end position="176"/>
    </location>
</feature>
<evidence type="ECO:0000256" key="1">
    <source>
        <dbReference type="ARBA" id="ARBA00009477"/>
    </source>
</evidence>
<comment type="caution">
    <text evidence="9">The sequence shown here is derived from an EMBL/GenBank/DDBJ whole genome shotgun (WGS) entry which is preliminary data.</text>
</comment>
<feature type="signal peptide" evidence="4">
    <location>
        <begin position="1"/>
        <end position="23"/>
    </location>
</feature>